<evidence type="ECO:0000313" key="1">
    <source>
        <dbReference type="EMBL" id="RUL49299.1"/>
    </source>
</evidence>
<gene>
    <name evidence="1" type="ORF">EK386_15415</name>
</gene>
<comment type="caution">
    <text evidence="1">The sequence shown here is derived from an EMBL/GenBank/DDBJ whole genome shotgun (WGS) entry which is preliminary data.</text>
</comment>
<sequence>MSKKQLWFEVEENETIEQCLGRMRQEGYMPMGRKEEPVFHIVNGEPTYLRQKIKFKGVLMEE</sequence>
<keyword evidence="2" id="KW-1185">Reference proteome</keyword>
<protein>
    <submittedName>
        <fullName evidence="1">NETI motif-containing protein</fullName>
    </submittedName>
</protein>
<dbReference type="InterPro" id="IPR025930">
    <property type="entry name" value="NETI"/>
</dbReference>
<organism evidence="1 2">
    <name type="scientific">Lysinibacillus antri</name>
    <dbReference type="NCBI Taxonomy" id="2498145"/>
    <lineage>
        <taxon>Bacteria</taxon>
        <taxon>Bacillati</taxon>
        <taxon>Bacillota</taxon>
        <taxon>Bacilli</taxon>
        <taxon>Bacillales</taxon>
        <taxon>Bacillaceae</taxon>
        <taxon>Lysinibacillus</taxon>
    </lineage>
</organism>
<proteinExistence type="predicted"/>
<dbReference type="Pfam" id="PF14044">
    <property type="entry name" value="NETI"/>
    <property type="match status" value="1"/>
</dbReference>
<dbReference type="AlphaFoldDB" id="A0A3S0P6J5"/>
<reference evidence="1 2" key="1">
    <citation type="submission" date="2018-12" db="EMBL/GenBank/DDBJ databases">
        <title>Lysinibacillus antri sp. nov., isolated from a cave soil.</title>
        <authorList>
            <person name="Narsing Rao M.P."/>
            <person name="Zhang H."/>
            <person name="Dong Z.-Y."/>
            <person name="Niu X.-K."/>
            <person name="Zhang K."/>
            <person name="Fang B.-Z."/>
            <person name="Kang Y.-Q."/>
            <person name="Xiao M."/>
            <person name="Li W.-J."/>
        </authorList>
    </citation>
    <scope>NUCLEOTIDE SEQUENCE [LARGE SCALE GENOMIC DNA]</scope>
    <source>
        <strain evidence="1 2">SYSU K30002</strain>
    </source>
</reference>
<evidence type="ECO:0000313" key="2">
    <source>
        <dbReference type="Proteomes" id="UP000287910"/>
    </source>
</evidence>
<dbReference type="EMBL" id="RYYR01000026">
    <property type="protein sequence ID" value="RUL49299.1"/>
    <property type="molecule type" value="Genomic_DNA"/>
</dbReference>
<accession>A0A3S0P6J5</accession>
<dbReference type="Proteomes" id="UP000287910">
    <property type="component" value="Unassembled WGS sequence"/>
</dbReference>
<dbReference type="RefSeq" id="WP_126660073.1">
    <property type="nucleotide sequence ID" value="NZ_RYYR01000026.1"/>
</dbReference>
<name>A0A3S0P6J5_9BACI</name>